<reference evidence="2" key="1">
    <citation type="journal article" date="2022" name="Mol. Ecol. Resour.">
        <title>The genomes of chicory, endive, great burdock and yacon provide insights into Asteraceae palaeo-polyploidization history and plant inulin production.</title>
        <authorList>
            <person name="Fan W."/>
            <person name="Wang S."/>
            <person name="Wang H."/>
            <person name="Wang A."/>
            <person name="Jiang F."/>
            <person name="Liu H."/>
            <person name="Zhao H."/>
            <person name="Xu D."/>
            <person name="Zhang Y."/>
        </authorList>
    </citation>
    <scope>NUCLEOTIDE SEQUENCE [LARGE SCALE GENOMIC DNA]</scope>
    <source>
        <strain evidence="2">cv. Yunnan</strain>
    </source>
</reference>
<dbReference type="EMBL" id="CM042037">
    <property type="protein sequence ID" value="KAI3743586.1"/>
    <property type="molecule type" value="Genomic_DNA"/>
</dbReference>
<evidence type="ECO:0000313" key="2">
    <source>
        <dbReference type="Proteomes" id="UP001056120"/>
    </source>
</evidence>
<evidence type="ECO:0000313" key="1">
    <source>
        <dbReference type="EMBL" id="KAI3743586.1"/>
    </source>
</evidence>
<keyword evidence="2" id="KW-1185">Reference proteome</keyword>
<gene>
    <name evidence="1" type="ORF">L1987_61296</name>
</gene>
<accession>A0ACB9DAS1</accession>
<organism evidence="1 2">
    <name type="scientific">Smallanthus sonchifolius</name>
    <dbReference type="NCBI Taxonomy" id="185202"/>
    <lineage>
        <taxon>Eukaryota</taxon>
        <taxon>Viridiplantae</taxon>
        <taxon>Streptophyta</taxon>
        <taxon>Embryophyta</taxon>
        <taxon>Tracheophyta</taxon>
        <taxon>Spermatophyta</taxon>
        <taxon>Magnoliopsida</taxon>
        <taxon>eudicotyledons</taxon>
        <taxon>Gunneridae</taxon>
        <taxon>Pentapetalae</taxon>
        <taxon>asterids</taxon>
        <taxon>campanulids</taxon>
        <taxon>Asterales</taxon>
        <taxon>Asteraceae</taxon>
        <taxon>Asteroideae</taxon>
        <taxon>Heliantheae alliance</taxon>
        <taxon>Millerieae</taxon>
        <taxon>Smallanthus</taxon>
    </lineage>
</organism>
<reference evidence="1 2" key="2">
    <citation type="journal article" date="2022" name="Mol. Ecol. Resour.">
        <title>The genomes of chicory, endive, great burdock and yacon provide insights into Asteraceae paleo-polyploidization history and plant inulin production.</title>
        <authorList>
            <person name="Fan W."/>
            <person name="Wang S."/>
            <person name="Wang H."/>
            <person name="Wang A."/>
            <person name="Jiang F."/>
            <person name="Liu H."/>
            <person name="Zhao H."/>
            <person name="Xu D."/>
            <person name="Zhang Y."/>
        </authorList>
    </citation>
    <scope>NUCLEOTIDE SEQUENCE [LARGE SCALE GENOMIC DNA]</scope>
    <source>
        <strain evidence="2">cv. Yunnan</strain>
        <tissue evidence="1">Leaves</tissue>
    </source>
</reference>
<name>A0ACB9DAS1_9ASTR</name>
<proteinExistence type="predicted"/>
<protein>
    <submittedName>
        <fullName evidence="1">Uncharacterized protein</fullName>
    </submittedName>
</protein>
<dbReference type="Proteomes" id="UP001056120">
    <property type="component" value="Linkage Group LG20"/>
</dbReference>
<comment type="caution">
    <text evidence="1">The sequence shown here is derived from an EMBL/GenBank/DDBJ whole genome shotgun (WGS) entry which is preliminary data.</text>
</comment>
<sequence length="398" mass="44800">MERAVHVEELTSGASGRIIPVFRNVHRSVFSSASIRRALIFVQSIFLWFILHLRSGQQRHHRPSPPSSPSSKRKFSFKRREYECEEDVIRRRALAEEIQMVTSSVDDDWTSRCHVSTFLFFGTGRKALFCRSWIPMSNEIRGILIVIHGLNEHSGRYADFARQLNSCNFAVYAMDWIGHGGSDGLHGYVPSLDHVVADTGSFLEKIKSDHPGKACFLYGHSTGGAVVLKAASYPYIEELLEGIILTSPALRVTPSHPIVGAVAPLFSLVAPKYQFKGANKRGIPVSRDPAALIAKYTDPLVYTGPMRIRTGHEILRISSHLTRNFKSVTVPFFVLHGSADKVTNPLGSQDLYNEAASTYKHLKLYDGFLHDLLFEPEREEIAQDIIDWMVRKLSFHHS</sequence>